<evidence type="ECO:0000313" key="1">
    <source>
        <dbReference type="EMBL" id="KKB62766.1"/>
    </source>
</evidence>
<gene>
    <name evidence="1" type="ORF">WM40_15325</name>
</gene>
<name>A0A0F5JY08_9BURK</name>
<proteinExistence type="predicted"/>
<protein>
    <submittedName>
        <fullName evidence="1">Signal peptide protein</fullName>
    </submittedName>
</protein>
<evidence type="ECO:0000313" key="2">
    <source>
        <dbReference type="Proteomes" id="UP000033618"/>
    </source>
</evidence>
<organism evidence="1 2">
    <name type="scientific">Robbsia andropogonis</name>
    <dbReference type="NCBI Taxonomy" id="28092"/>
    <lineage>
        <taxon>Bacteria</taxon>
        <taxon>Pseudomonadati</taxon>
        <taxon>Pseudomonadota</taxon>
        <taxon>Betaproteobacteria</taxon>
        <taxon>Burkholderiales</taxon>
        <taxon>Burkholderiaceae</taxon>
        <taxon>Robbsia</taxon>
    </lineage>
</organism>
<dbReference type="PANTHER" id="PTHR35040:SF9">
    <property type="entry name" value="4-LIKE CELL SURFACE PROTEIN, PUTATIVE (AFU_ORTHOLOGUE AFUA_4G14080)-RELATED"/>
    <property type="match status" value="1"/>
</dbReference>
<dbReference type="PATRIC" id="fig|28092.6.peg.3618"/>
<dbReference type="Pfam" id="PF12138">
    <property type="entry name" value="Spherulin4"/>
    <property type="match status" value="1"/>
</dbReference>
<dbReference type="Proteomes" id="UP000033618">
    <property type="component" value="Unassembled WGS sequence"/>
</dbReference>
<dbReference type="EMBL" id="LAQU01000016">
    <property type="protein sequence ID" value="KKB62766.1"/>
    <property type="molecule type" value="Genomic_DNA"/>
</dbReference>
<dbReference type="OrthoDB" id="508445at2"/>
<sequence>MIVVAGQNPVHAASTTTATSSQTMSLTVPAYFDPVGKGLGLWNDLATTASKVSTTVILNPNSGPGKTIDISYTVAIAKVHAAGGKVIGYVSTQYGKRSLSNVATDINTYLSFYKVDGIFVDEMTSDGTTAHIQYYQSVYNYIKGMSPSLSVMANPGTDMAEQYVTLPTADQFVTFEDTAKKYAKYTQPKWQANYPASRFVHMVISAAAADMPAIVSSAATHHAGSVFVTSAGMPNPYKNLGTYWSDLVVKVSGMK</sequence>
<reference evidence="1 2" key="1">
    <citation type="submission" date="2015-03" db="EMBL/GenBank/DDBJ databases">
        <title>Draft Genome Sequence of Burkholderia andropogonis type strain ICMP2807, isolated from Sorghum bicolor.</title>
        <authorList>
            <person name="Lopes-Santos L."/>
            <person name="Castro D.B."/>
            <person name="Ottoboni L.M."/>
            <person name="Park D."/>
            <person name="Weirc B.S."/>
            <person name="Destefano S.A."/>
        </authorList>
    </citation>
    <scope>NUCLEOTIDE SEQUENCE [LARGE SCALE GENOMIC DNA]</scope>
    <source>
        <strain evidence="1 2">ICMP2807</strain>
    </source>
</reference>
<comment type="caution">
    <text evidence="1">The sequence shown here is derived from an EMBL/GenBank/DDBJ whole genome shotgun (WGS) entry which is preliminary data.</text>
</comment>
<dbReference type="InterPro" id="IPR021986">
    <property type="entry name" value="Spherulin4"/>
</dbReference>
<keyword evidence="2" id="KW-1185">Reference proteome</keyword>
<accession>A0A0F5JY08</accession>
<dbReference type="STRING" id="28092.WM40_15325"/>
<dbReference type="PANTHER" id="PTHR35040">
    <property type="match status" value="1"/>
</dbReference>
<dbReference type="AlphaFoldDB" id="A0A0F5JY08"/>